<dbReference type="AlphaFoldDB" id="A0A814PAK5"/>
<dbReference type="InterPro" id="IPR053164">
    <property type="entry name" value="IS1016-like_transposase"/>
</dbReference>
<dbReference type="PANTHER" id="PTHR47163:SF2">
    <property type="entry name" value="SI:DKEY-17M8.2"/>
    <property type="match status" value="1"/>
</dbReference>
<dbReference type="Pfam" id="PF12762">
    <property type="entry name" value="DDE_Tnp_IS1595"/>
    <property type="match status" value="1"/>
</dbReference>
<dbReference type="SMART" id="SM01126">
    <property type="entry name" value="DDE_Tnp_IS1595"/>
    <property type="match status" value="1"/>
</dbReference>
<name>A0A814PAK5_9BILA</name>
<sequence>MEQSLNLSRPTLSKICKFVRQLCILDLNKDSFRCGSPNQIVDIDESVFNKVKYNKGKDMVHQTKEKQIWVFGIKDRAKNKCYFQAVDNRKTKTLIPIIRKHVLPESIIYSDQWKSYETLKSLPEKYKHYTVNHSEQFLDKRTGCHTNSI</sequence>
<proteinExistence type="predicted"/>
<keyword evidence="3" id="KW-1185">Reference proteome</keyword>
<dbReference type="InterPro" id="IPR024445">
    <property type="entry name" value="Tnp_ISXO2-like"/>
</dbReference>
<feature type="domain" description="ISXO2-like transposase" evidence="1">
    <location>
        <begin position="33"/>
        <end position="149"/>
    </location>
</feature>
<dbReference type="OrthoDB" id="10052789at2759"/>
<accession>A0A814PAK5</accession>
<dbReference type="EMBL" id="CAJNOC010007616">
    <property type="protein sequence ID" value="CAF1102116.1"/>
    <property type="molecule type" value="Genomic_DNA"/>
</dbReference>
<evidence type="ECO:0000259" key="1">
    <source>
        <dbReference type="SMART" id="SM01126"/>
    </source>
</evidence>
<dbReference type="Proteomes" id="UP000663879">
    <property type="component" value="Unassembled WGS sequence"/>
</dbReference>
<protein>
    <recommendedName>
        <fullName evidence="1">ISXO2-like transposase domain-containing protein</fullName>
    </recommendedName>
</protein>
<gene>
    <name evidence="2" type="ORF">OXX778_LOCUS21204</name>
</gene>
<organism evidence="2 3">
    <name type="scientific">Brachionus calyciflorus</name>
    <dbReference type="NCBI Taxonomy" id="104777"/>
    <lineage>
        <taxon>Eukaryota</taxon>
        <taxon>Metazoa</taxon>
        <taxon>Spiralia</taxon>
        <taxon>Gnathifera</taxon>
        <taxon>Rotifera</taxon>
        <taxon>Eurotatoria</taxon>
        <taxon>Monogononta</taxon>
        <taxon>Pseudotrocha</taxon>
        <taxon>Ploima</taxon>
        <taxon>Brachionidae</taxon>
        <taxon>Brachionus</taxon>
    </lineage>
</organism>
<evidence type="ECO:0000313" key="2">
    <source>
        <dbReference type="EMBL" id="CAF1102116.1"/>
    </source>
</evidence>
<comment type="caution">
    <text evidence="2">The sequence shown here is derived from an EMBL/GenBank/DDBJ whole genome shotgun (WGS) entry which is preliminary data.</text>
</comment>
<evidence type="ECO:0000313" key="3">
    <source>
        <dbReference type="Proteomes" id="UP000663879"/>
    </source>
</evidence>
<reference evidence="2" key="1">
    <citation type="submission" date="2021-02" db="EMBL/GenBank/DDBJ databases">
        <authorList>
            <person name="Nowell W R."/>
        </authorList>
    </citation>
    <scope>NUCLEOTIDE SEQUENCE</scope>
    <source>
        <strain evidence="2">Ploen Becks lab</strain>
    </source>
</reference>
<dbReference type="PANTHER" id="PTHR47163">
    <property type="entry name" value="DDE_TNP_IS1595 DOMAIN-CONTAINING PROTEIN"/>
    <property type="match status" value="1"/>
</dbReference>